<gene>
    <name evidence="2 4" type="primary">apaG</name>
    <name evidence="4" type="ORF">NX782_01760</name>
</gene>
<dbReference type="SUPFAM" id="SSF110069">
    <property type="entry name" value="ApaG-like"/>
    <property type="match status" value="1"/>
</dbReference>
<dbReference type="InterPro" id="IPR050718">
    <property type="entry name" value="ApaG-like"/>
</dbReference>
<dbReference type="HAMAP" id="MF_00791">
    <property type="entry name" value="ApaG"/>
    <property type="match status" value="1"/>
</dbReference>
<dbReference type="EMBL" id="JANUGX010000002">
    <property type="protein sequence ID" value="MCS0587929.1"/>
    <property type="molecule type" value="Genomic_DNA"/>
</dbReference>
<keyword evidence="5" id="KW-1185">Reference proteome</keyword>
<proteinExistence type="inferred from homology"/>
<evidence type="ECO:0000313" key="4">
    <source>
        <dbReference type="EMBL" id="MCS0587929.1"/>
    </source>
</evidence>
<evidence type="ECO:0000259" key="3">
    <source>
        <dbReference type="PROSITE" id="PS51087"/>
    </source>
</evidence>
<dbReference type="Proteomes" id="UP001205560">
    <property type="component" value="Unassembled WGS sequence"/>
</dbReference>
<evidence type="ECO:0000313" key="5">
    <source>
        <dbReference type="Proteomes" id="UP001205560"/>
    </source>
</evidence>
<reference evidence="4 5" key="1">
    <citation type="submission" date="2022-08" db="EMBL/GenBank/DDBJ databases">
        <title>Reclassification of Massilia species as members of the genera Telluria, Duganella, Pseudoduganella, Mokoshia gen. nov. and Zemynaea gen. nov. using orthogonal and non-orthogonal genome-based approaches.</title>
        <authorList>
            <person name="Bowman J.P."/>
        </authorList>
    </citation>
    <scope>NUCLEOTIDE SEQUENCE [LARGE SCALE GENOMIC DNA]</scope>
    <source>
        <strain evidence="4 5">LMG 28164</strain>
    </source>
</reference>
<dbReference type="RefSeq" id="WP_258843781.1">
    <property type="nucleotide sequence ID" value="NZ_JANUGX010000002.1"/>
</dbReference>
<dbReference type="Gene3D" id="2.60.40.1470">
    <property type="entry name" value="ApaG domain"/>
    <property type="match status" value="1"/>
</dbReference>
<organism evidence="4 5">
    <name type="scientific">Massilia norwichensis</name>
    <dbReference type="NCBI Taxonomy" id="1442366"/>
    <lineage>
        <taxon>Bacteria</taxon>
        <taxon>Pseudomonadati</taxon>
        <taxon>Pseudomonadota</taxon>
        <taxon>Betaproteobacteria</taxon>
        <taxon>Burkholderiales</taxon>
        <taxon>Oxalobacteraceae</taxon>
        <taxon>Telluria group</taxon>
        <taxon>Massilia</taxon>
    </lineage>
</organism>
<dbReference type="NCBIfam" id="NF003967">
    <property type="entry name" value="PRK05461.1"/>
    <property type="match status" value="1"/>
</dbReference>
<protein>
    <recommendedName>
        <fullName evidence="1 2">Protein ApaG</fullName>
    </recommendedName>
</protein>
<accession>A0ABT2A175</accession>
<evidence type="ECO:0000256" key="2">
    <source>
        <dbReference type="HAMAP-Rule" id="MF_00791"/>
    </source>
</evidence>
<dbReference type="Pfam" id="PF04379">
    <property type="entry name" value="DUF525"/>
    <property type="match status" value="1"/>
</dbReference>
<comment type="caution">
    <text evidence="4">The sequence shown here is derived from an EMBL/GenBank/DDBJ whole genome shotgun (WGS) entry which is preliminary data.</text>
</comment>
<dbReference type="PROSITE" id="PS51087">
    <property type="entry name" value="APAG"/>
    <property type="match status" value="1"/>
</dbReference>
<dbReference type="PANTHER" id="PTHR47191:SF2">
    <property type="entry name" value="OS05G0170800 PROTEIN"/>
    <property type="match status" value="1"/>
</dbReference>
<sequence>MAAYDFAINVRTQYLPEQSKPERTLHVFTYTITIKNTGDVPAQLISRHWVITDANGKTQEVRGLGVVGHQPLLKPGEEFEYTSGTQLETAQGSMTGEYFFVAEDGHRFEVPIPEFVLSLPHALH</sequence>
<feature type="domain" description="ApaG" evidence="3">
    <location>
        <begin position="1"/>
        <end position="124"/>
    </location>
</feature>
<dbReference type="InterPro" id="IPR036767">
    <property type="entry name" value="ApaG_sf"/>
</dbReference>
<name>A0ABT2A175_9BURK</name>
<dbReference type="InterPro" id="IPR023065">
    <property type="entry name" value="Uncharacterised_ApaG"/>
</dbReference>
<dbReference type="PANTHER" id="PTHR47191">
    <property type="entry name" value="OS05G0170800 PROTEIN"/>
    <property type="match status" value="1"/>
</dbReference>
<dbReference type="InterPro" id="IPR007474">
    <property type="entry name" value="ApaG_domain"/>
</dbReference>
<evidence type="ECO:0000256" key="1">
    <source>
        <dbReference type="ARBA" id="ARBA00017693"/>
    </source>
</evidence>